<keyword evidence="1" id="KW-1133">Transmembrane helix</keyword>
<feature type="transmembrane region" description="Helical" evidence="1">
    <location>
        <begin position="67"/>
        <end position="94"/>
    </location>
</feature>
<dbReference type="STRING" id="1121291.SAMN02745134_03308"/>
<proteinExistence type="predicted"/>
<feature type="transmembrane region" description="Helical" evidence="1">
    <location>
        <begin position="166"/>
        <end position="194"/>
    </location>
</feature>
<evidence type="ECO:0000313" key="2">
    <source>
        <dbReference type="EMBL" id="SMC27828.1"/>
    </source>
</evidence>
<feature type="transmembrane region" description="Helical" evidence="1">
    <location>
        <begin position="123"/>
        <end position="146"/>
    </location>
</feature>
<gene>
    <name evidence="2" type="ORF">SAMN02745134_03308</name>
</gene>
<sequence length="249" mass="27601">MKELLIMSFLALSIGILLLILAIKLLIKKKGGPAIVYSSLILFPIFLFIVPSVLVPPLASPNSSPNYLFGNLILSVPRGIYCFNILIFVVFVLIKENISPTSILDNKENVKSNLKNIAAGIRLLHYSIFGNILYIIPTFIGIVHIMHSTTLTDGSFFLGLFTWAVILFLPLAQIYVIAVFAIISLIILGIIIFITSINGIIRITSATVQNKKGRVFYFMVILLPIINVIYMFFVCHLGNKKLKNAGVMS</sequence>
<reference evidence="2 3" key="1">
    <citation type="submission" date="2017-04" db="EMBL/GenBank/DDBJ databases">
        <authorList>
            <person name="Afonso C.L."/>
            <person name="Miller P.J."/>
            <person name="Scott M.A."/>
            <person name="Spackman E."/>
            <person name="Goraichik I."/>
            <person name="Dimitrov K.M."/>
            <person name="Suarez D.L."/>
            <person name="Swayne D.E."/>
        </authorList>
    </citation>
    <scope>NUCLEOTIDE SEQUENCE [LARGE SCALE GENOMIC DNA]</scope>
    <source>
        <strain evidence="2 3">DSM 12555</strain>
    </source>
</reference>
<organism evidence="2 3">
    <name type="scientific">Clostridium acidisoli DSM 12555</name>
    <dbReference type="NCBI Taxonomy" id="1121291"/>
    <lineage>
        <taxon>Bacteria</taxon>
        <taxon>Bacillati</taxon>
        <taxon>Bacillota</taxon>
        <taxon>Clostridia</taxon>
        <taxon>Eubacteriales</taxon>
        <taxon>Clostridiaceae</taxon>
        <taxon>Clostridium</taxon>
    </lineage>
</organism>
<dbReference type="EMBL" id="FWXH01000020">
    <property type="protein sequence ID" value="SMC27828.1"/>
    <property type="molecule type" value="Genomic_DNA"/>
</dbReference>
<evidence type="ECO:0000313" key="3">
    <source>
        <dbReference type="Proteomes" id="UP000192468"/>
    </source>
</evidence>
<protein>
    <submittedName>
        <fullName evidence="2">Uncharacterized protein</fullName>
    </submittedName>
</protein>
<feature type="transmembrane region" description="Helical" evidence="1">
    <location>
        <begin position="34"/>
        <end position="55"/>
    </location>
</feature>
<feature type="transmembrane region" description="Helical" evidence="1">
    <location>
        <begin position="215"/>
        <end position="233"/>
    </location>
</feature>
<evidence type="ECO:0000256" key="1">
    <source>
        <dbReference type="SAM" id="Phobius"/>
    </source>
</evidence>
<name>A0A1W1XWD8_9CLOT</name>
<keyword evidence="1" id="KW-0472">Membrane</keyword>
<dbReference type="Proteomes" id="UP000192468">
    <property type="component" value="Unassembled WGS sequence"/>
</dbReference>
<keyword evidence="1" id="KW-0812">Transmembrane</keyword>
<keyword evidence="3" id="KW-1185">Reference proteome</keyword>
<dbReference type="RefSeq" id="WP_084117333.1">
    <property type="nucleotide sequence ID" value="NZ_FWXH01000020.1"/>
</dbReference>
<feature type="transmembrane region" description="Helical" evidence="1">
    <location>
        <begin position="6"/>
        <end position="27"/>
    </location>
</feature>
<dbReference type="AlphaFoldDB" id="A0A1W1XWD8"/>
<accession>A0A1W1XWD8</accession>